<keyword evidence="1" id="KW-1133">Transmembrane helix</keyword>
<proteinExistence type="predicted"/>
<evidence type="ECO:0000256" key="1">
    <source>
        <dbReference type="SAM" id="Phobius"/>
    </source>
</evidence>
<feature type="transmembrane region" description="Helical" evidence="1">
    <location>
        <begin position="2296"/>
        <end position="2315"/>
    </location>
</feature>
<dbReference type="EMBL" id="SJPM01000002">
    <property type="protein sequence ID" value="TWU01598.1"/>
    <property type="molecule type" value="Genomic_DNA"/>
</dbReference>
<feature type="transmembrane region" description="Helical" evidence="1">
    <location>
        <begin position="1129"/>
        <end position="1149"/>
    </location>
</feature>
<sequence precursor="true">MNKTLLMYPTWSRLLACFWVVLFLSSSVSAQNDEKPSTPPTIDQDATGRIVIEAHGLGKIPEPKVIYTASSKAKVNVGETRIEQEIEINAKVLQGKATMLSLGINGDGEITNVRGEGLQSWSVRREGESRFLDLSVNEGVTELNVNVNARSVEYELPSSIVVTHLSPGAAIGFSSEVEFVYATNVQGKVTDASGFAPLGSPEPASRYQTTTGGQLTLSLGRRGAAPGPAEIVDTTLEGVLHDNGGSMQFELRGRVLVTHANAEITILKGNAAISEVPVDPHYRLRLTSENGQNVYKMIFLETGDFPIALDFVATLSSAENARRSLDFTIAGGAVVPLTLEGLGGDIEFQREPTLIVPQRRDDAWIGFLPASGHAKLAWKPSRSTGEGKLFFTTTGQIEASVGAGLMRQNHSIVYQILQGELKSVQMRLHGPGEILDVSGTNIVGWQTNGEGDQRLLEITLSQPVTSECQFLVRSQTTFDDFPVRVEGLRVDPIGAIRHSGFLRVINSGSVRFEPVDLLGLTQLSPDQYPGEASGARQVFVYRFPAGEHRFSIDADRVQPEVNVSQLIVYGLSETDRMMTADIELDIREAAIREWDFSIPSDYSIVAVTGAAIADYVAASDVNEGRRNLKVIFSQEVIGRQLVTFTLEKSEAAAAGDWVLPRLGYPDAKTVRGDIGITATAGFRISMGATDWLVEKPLSYFPKPTANLQQAFRIRQPEWSATMRIELLDRSVQSDVFHLYSLSDETIYGSVLINYFVTGSPVSEWRISVPESLGNVMVDGQDVRTWRRDGDTLIVSLHQPVMGPCTLLVTFEEKTDATDQSFSAGLITPMDVQGERGYLHIVSPMQVEIQSVSISDELLRLDPLELPAELRLLSTAPSLGTWQYTERPFVLNLKVNWFHPGTMVTQVVEFAEANSRVSADGELVTDITYFLKSRGGRSLRLKLPSEPARLWEVSVNGEPVTARAAEDSTLIPLPGGSDPNEPVQVQLRVGKPAVSESHPQLELPTVDAPVLKMQWNVTGDEKHALLPTGGTVSPPIPVSPPSGFAWVVRNGIGTLVLIAALVGLAIGSRRRSGVLQFAAMASVLISLFLCLLMVDAAMADRRPPLPLQLSLPILAAGEPIVLNVANTPMWWVNFSWLGAFAMLGGVAAMVFSFTKENAVERVSIRSAGMFLFAIGLLCHGDAAGWFYALLALFIAIFLLVPLAHQLVQRGKAWSRQRRQEKSQPSVGDSIGPATSLVIGFVFAITTAGSSFAAVPDGFQAADSISQEWKVTHEDDRLAAIAKIAVTGKPGDQFVLLHAPAVLTQFDGKGLRLTKSEIPGIGMAYVVSIPLSDEKAEQEVVSEKTASTSAKTISANAFEANFEYQLEAVHPRESVPVLTGDAAVATIRFHYDESGWEVRSPTAVRIESVEADDSTQAAILLGPGDASVSLQPTARDVSTETTKYFVEASNLYLPGPGVIDGRHRFQIRTSQGEVRQLRVSVASGLTVSSVNGPVGAWQFDADSGELNLQIEPAQSDSFQIEIETQRGLDPLPADATLRPLRVQDAAGEVGLVAIAFGADAQPEKITANGMSVVNLGDFDAGMLPGNDAVLHRVVRYGADGGELIIRVAPVAPEVRVLSQQVLSLGDERVVLNVNFTAEITRAGLFQLSFPLPVGLEVESLSGPSLHHWAERTEGDQREIVLHLNGKTIGTQTFVLTLSGPTPNEIREWELPRFELNEATRQSGELIVRPTTGIRLRTVTRHNVSEIDSRSVSNSEVGSLAFRLLQKDWNLTLGIEKLDPWVTGQVLHAVSLREGQTRTTLVANFDVQNASIRQLEVVLPIEDADEIKTLRASGDTVSDLVRTGPNTNTWVVEFKRRVVGKVEFKIEYERRGDRVDDSETLTPVKFPEARQTAYYFAVRAGGRLELEHDELPDGWQRADWNSVPSPLRDAESRGAPVLTVRSVSTTGSLVIHAKRHSLADALKLRVAKGTLTTVVSPAGDQLTAVELTVDVIQRSNLSVRLPDEGVLFNIFVNGESVNSIRQGGEGSPWQFTILPGIDDRTAMVRFVYSVTGRRISDLELTSPELNVPLENIEWNVIAPKGFELTDHDGSLELVRQSNQQQYDRNSYLKIVQGRRQAQAEQATELLEQANELLQAGEQSKAGWALNSVANRYALDAASNEDARVQLENLQTQQAIVGLNTRRQRLYLDNRPDEGAAIDNQQFRNAAADNPILQTDQMNFRPGQLSELLRGNTTSDNAVLQRIAARLVRHQRTSQPAPQAILISLPEEGVVYTFGRSVQVTENAPLKLELEFAHQQRLGFWKSSLVLIVLAILAATLAITRRPTLARE</sequence>
<evidence type="ECO:0000313" key="3">
    <source>
        <dbReference type="EMBL" id="TWU01598.1"/>
    </source>
</evidence>
<evidence type="ECO:0000256" key="2">
    <source>
        <dbReference type="SAM" id="SignalP"/>
    </source>
</evidence>
<comment type="caution">
    <text evidence="3">The sequence shown here is derived from an EMBL/GenBank/DDBJ whole genome shotgun (WGS) entry which is preliminary data.</text>
</comment>
<feature type="transmembrane region" description="Helical" evidence="1">
    <location>
        <begin position="1224"/>
        <end position="1243"/>
    </location>
</feature>
<keyword evidence="2" id="KW-0732">Signal</keyword>
<feature type="chain" id="PRO_5022829439" evidence="2">
    <location>
        <begin position="31"/>
        <end position="2324"/>
    </location>
</feature>
<gene>
    <name evidence="3" type="ORF">Pla100_13330</name>
</gene>
<dbReference type="Proteomes" id="UP000316213">
    <property type="component" value="Unassembled WGS sequence"/>
</dbReference>
<keyword evidence="4" id="KW-1185">Reference proteome</keyword>
<feature type="transmembrane region" description="Helical" evidence="1">
    <location>
        <begin position="1042"/>
        <end position="1066"/>
    </location>
</feature>
<dbReference type="RefSeq" id="WP_231602779.1">
    <property type="nucleotide sequence ID" value="NZ_SJPM01000002.1"/>
</dbReference>
<feature type="transmembrane region" description="Helical" evidence="1">
    <location>
        <begin position="1161"/>
        <end position="1178"/>
    </location>
</feature>
<feature type="transmembrane region" description="Helical" evidence="1">
    <location>
        <begin position="1073"/>
        <end position="1093"/>
    </location>
</feature>
<organism evidence="3 4">
    <name type="scientific">Neorhodopirellula pilleata</name>
    <dbReference type="NCBI Taxonomy" id="2714738"/>
    <lineage>
        <taxon>Bacteria</taxon>
        <taxon>Pseudomonadati</taxon>
        <taxon>Planctomycetota</taxon>
        <taxon>Planctomycetia</taxon>
        <taxon>Pirellulales</taxon>
        <taxon>Pirellulaceae</taxon>
        <taxon>Neorhodopirellula</taxon>
    </lineage>
</organism>
<feature type="signal peptide" evidence="2">
    <location>
        <begin position="1"/>
        <end position="30"/>
    </location>
</feature>
<keyword evidence="1" id="KW-0812">Transmembrane</keyword>
<name>A0A5C6APY7_9BACT</name>
<reference evidence="3 4" key="1">
    <citation type="submission" date="2019-02" db="EMBL/GenBank/DDBJ databases">
        <title>Deep-cultivation of Planctomycetes and their phenomic and genomic characterization uncovers novel biology.</title>
        <authorList>
            <person name="Wiegand S."/>
            <person name="Jogler M."/>
            <person name="Boedeker C."/>
            <person name="Pinto D."/>
            <person name="Vollmers J."/>
            <person name="Rivas-Marin E."/>
            <person name="Kohn T."/>
            <person name="Peeters S.H."/>
            <person name="Heuer A."/>
            <person name="Rast P."/>
            <person name="Oberbeckmann S."/>
            <person name="Bunk B."/>
            <person name="Jeske O."/>
            <person name="Meyerdierks A."/>
            <person name="Storesund J.E."/>
            <person name="Kallscheuer N."/>
            <person name="Luecker S."/>
            <person name="Lage O.M."/>
            <person name="Pohl T."/>
            <person name="Merkel B.J."/>
            <person name="Hornburger P."/>
            <person name="Mueller R.-W."/>
            <person name="Bruemmer F."/>
            <person name="Labrenz M."/>
            <person name="Spormann A.M."/>
            <person name="Op Den Camp H."/>
            <person name="Overmann J."/>
            <person name="Amann R."/>
            <person name="Jetten M.S.M."/>
            <person name="Mascher T."/>
            <person name="Medema M.H."/>
            <person name="Devos D.P."/>
            <person name="Kaster A.-K."/>
            <person name="Ovreas L."/>
            <person name="Rohde M."/>
            <person name="Galperin M.Y."/>
            <person name="Jogler C."/>
        </authorList>
    </citation>
    <scope>NUCLEOTIDE SEQUENCE [LARGE SCALE GENOMIC DNA]</scope>
    <source>
        <strain evidence="3 4">Pla100</strain>
    </source>
</reference>
<accession>A0A5C6APY7</accession>
<feature type="transmembrane region" description="Helical" evidence="1">
    <location>
        <begin position="1184"/>
        <end position="1203"/>
    </location>
</feature>
<protein>
    <submittedName>
        <fullName evidence="3">Uncharacterized protein</fullName>
    </submittedName>
</protein>
<keyword evidence="1" id="KW-0472">Membrane</keyword>
<evidence type="ECO:0000313" key="4">
    <source>
        <dbReference type="Proteomes" id="UP000316213"/>
    </source>
</evidence>